<feature type="region of interest" description="Disordered" evidence="1">
    <location>
        <begin position="69"/>
        <end position="131"/>
    </location>
</feature>
<dbReference type="AlphaFoldDB" id="L1IHF5"/>
<dbReference type="EnsemblProtists" id="EKX35527">
    <property type="protein sequence ID" value="EKX35527"/>
    <property type="gene ID" value="GUITHDRAFT_118336"/>
</dbReference>
<reference evidence="4" key="2">
    <citation type="submission" date="2012-11" db="EMBL/GenBank/DDBJ databases">
        <authorList>
            <person name="Kuo A."/>
            <person name="Curtis B.A."/>
            <person name="Tanifuji G."/>
            <person name="Burki F."/>
            <person name="Gruber A."/>
            <person name="Irimia M."/>
            <person name="Maruyama S."/>
            <person name="Arias M.C."/>
            <person name="Ball S.G."/>
            <person name="Gile G.H."/>
            <person name="Hirakawa Y."/>
            <person name="Hopkins J.F."/>
            <person name="Rensing S.A."/>
            <person name="Schmutz J."/>
            <person name="Symeonidi A."/>
            <person name="Elias M."/>
            <person name="Eveleigh R.J."/>
            <person name="Herman E.K."/>
            <person name="Klute M.J."/>
            <person name="Nakayama T."/>
            <person name="Obornik M."/>
            <person name="Reyes-Prieto A."/>
            <person name="Armbrust E.V."/>
            <person name="Aves S.J."/>
            <person name="Beiko R.G."/>
            <person name="Coutinho P."/>
            <person name="Dacks J.B."/>
            <person name="Durnford D.G."/>
            <person name="Fast N.M."/>
            <person name="Green B.R."/>
            <person name="Grisdale C."/>
            <person name="Hempe F."/>
            <person name="Henrissat B."/>
            <person name="Hoppner M.P."/>
            <person name="Ishida K.-I."/>
            <person name="Kim E."/>
            <person name="Koreny L."/>
            <person name="Kroth P.G."/>
            <person name="Liu Y."/>
            <person name="Malik S.-B."/>
            <person name="Maier U.G."/>
            <person name="McRose D."/>
            <person name="Mock T."/>
            <person name="Neilson J.A."/>
            <person name="Onodera N.T."/>
            <person name="Poole A.M."/>
            <person name="Pritham E.J."/>
            <person name="Richards T.A."/>
            <person name="Rocap G."/>
            <person name="Roy S.W."/>
            <person name="Sarai C."/>
            <person name="Schaack S."/>
            <person name="Shirato S."/>
            <person name="Slamovits C.H."/>
            <person name="Spencer D.F."/>
            <person name="Suzuki S."/>
            <person name="Worden A.Z."/>
            <person name="Zauner S."/>
            <person name="Barry K."/>
            <person name="Bell C."/>
            <person name="Bharti A.K."/>
            <person name="Crow J.A."/>
            <person name="Grimwood J."/>
            <person name="Kramer R."/>
            <person name="Lindquist E."/>
            <person name="Lucas S."/>
            <person name="Salamov A."/>
            <person name="McFadden G.I."/>
            <person name="Lane C.E."/>
            <person name="Keeling P.J."/>
            <person name="Gray M.W."/>
            <person name="Grigoriev I.V."/>
            <person name="Archibald J.M."/>
        </authorList>
    </citation>
    <scope>NUCLEOTIDE SEQUENCE</scope>
    <source>
        <strain evidence="4">CCMP2712</strain>
    </source>
</reference>
<evidence type="ECO:0000313" key="4">
    <source>
        <dbReference type="Proteomes" id="UP000011087"/>
    </source>
</evidence>
<feature type="compositionally biased region" description="Polar residues" evidence="1">
    <location>
        <begin position="122"/>
        <end position="131"/>
    </location>
</feature>
<name>L1IHF5_GUITC</name>
<dbReference type="EMBL" id="JH993089">
    <property type="protein sequence ID" value="EKX35527.1"/>
    <property type="molecule type" value="Genomic_DNA"/>
</dbReference>
<evidence type="ECO:0000256" key="1">
    <source>
        <dbReference type="SAM" id="MobiDB-lite"/>
    </source>
</evidence>
<dbReference type="RefSeq" id="XP_005822507.1">
    <property type="nucleotide sequence ID" value="XM_005822450.1"/>
</dbReference>
<dbReference type="Proteomes" id="UP000011087">
    <property type="component" value="Unassembled WGS sequence"/>
</dbReference>
<evidence type="ECO:0000313" key="2">
    <source>
        <dbReference type="EMBL" id="EKX35527.1"/>
    </source>
</evidence>
<reference evidence="3" key="3">
    <citation type="submission" date="2015-06" db="UniProtKB">
        <authorList>
            <consortium name="EnsemblProtists"/>
        </authorList>
    </citation>
    <scope>IDENTIFICATION</scope>
</reference>
<dbReference type="PaxDb" id="55529-EKX35527"/>
<accession>L1IHF5</accession>
<sequence>MRAPAGMDMASEPLSKETFDQFFGCSFITAPVTTRHNLIVDFNIGYEADESFQWLDDYESILAFMRTPSHDSEPMQNGPAETEIEENECSNTEQAMESDDSLHAFVSKDGISSPGIEKAGNHSGNQVESSL</sequence>
<dbReference type="KEGG" id="gtt:GUITHDRAFT_118336"/>
<dbReference type="HOGENOM" id="CLU_1931546_0_0_1"/>
<keyword evidence="4" id="KW-1185">Reference proteome</keyword>
<evidence type="ECO:0000313" key="3">
    <source>
        <dbReference type="EnsemblProtists" id="EKX35527"/>
    </source>
</evidence>
<dbReference type="GeneID" id="17292239"/>
<protein>
    <submittedName>
        <fullName evidence="2 3">Uncharacterized protein</fullName>
    </submittedName>
</protein>
<organism evidence="2">
    <name type="scientific">Guillardia theta (strain CCMP2712)</name>
    <name type="common">Cryptophyte</name>
    <dbReference type="NCBI Taxonomy" id="905079"/>
    <lineage>
        <taxon>Eukaryota</taxon>
        <taxon>Cryptophyceae</taxon>
        <taxon>Pyrenomonadales</taxon>
        <taxon>Geminigeraceae</taxon>
        <taxon>Guillardia</taxon>
    </lineage>
</organism>
<gene>
    <name evidence="2" type="ORF">GUITHDRAFT_118336</name>
</gene>
<reference evidence="2 4" key="1">
    <citation type="journal article" date="2012" name="Nature">
        <title>Algal genomes reveal evolutionary mosaicism and the fate of nucleomorphs.</title>
        <authorList>
            <consortium name="DOE Joint Genome Institute"/>
            <person name="Curtis B.A."/>
            <person name="Tanifuji G."/>
            <person name="Burki F."/>
            <person name="Gruber A."/>
            <person name="Irimia M."/>
            <person name="Maruyama S."/>
            <person name="Arias M.C."/>
            <person name="Ball S.G."/>
            <person name="Gile G.H."/>
            <person name="Hirakawa Y."/>
            <person name="Hopkins J.F."/>
            <person name="Kuo A."/>
            <person name="Rensing S.A."/>
            <person name="Schmutz J."/>
            <person name="Symeonidi A."/>
            <person name="Elias M."/>
            <person name="Eveleigh R.J."/>
            <person name="Herman E.K."/>
            <person name="Klute M.J."/>
            <person name="Nakayama T."/>
            <person name="Obornik M."/>
            <person name="Reyes-Prieto A."/>
            <person name="Armbrust E.V."/>
            <person name="Aves S.J."/>
            <person name="Beiko R.G."/>
            <person name="Coutinho P."/>
            <person name="Dacks J.B."/>
            <person name="Durnford D.G."/>
            <person name="Fast N.M."/>
            <person name="Green B.R."/>
            <person name="Grisdale C.J."/>
            <person name="Hempel F."/>
            <person name="Henrissat B."/>
            <person name="Hoppner M.P."/>
            <person name="Ishida K."/>
            <person name="Kim E."/>
            <person name="Koreny L."/>
            <person name="Kroth P.G."/>
            <person name="Liu Y."/>
            <person name="Malik S.B."/>
            <person name="Maier U.G."/>
            <person name="McRose D."/>
            <person name="Mock T."/>
            <person name="Neilson J.A."/>
            <person name="Onodera N.T."/>
            <person name="Poole A.M."/>
            <person name="Pritham E.J."/>
            <person name="Richards T.A."/>
            <person name="Rocap G."/>
            <person name="Roy S.W."/>
            <person name="Sarai C."/>
            <person name="Schaack S."/>
            <person name="Shirato S."/>
            <person name="Slamovits C.H."/>
            <person name="Spencer D.F."/>
            <person name="Suzuki S."/>
            <person name="Worden A.Z."/>
            <person name="Zauner S."/>
            <person name="Barry K."/>
            <person name="Bell C."/>
            <person name="Bharti A.K."/>
            <person name="Crow J.A."/>
            <person name="Grimwood J."/>
            <person name="Kramer R."/>
            <person name="Lindquist E."/>
            <person name="Lucas S."/>
            <person name="Salamov A."/>
            <person name="McFadden G.I."/>
            <person name="Lane C.E."/>
            <person name="Keeling P.J."/>
            <person name="Gray M.W."/>
            <person name="Grigoriev I.V."/>
            <person name="Archibald J.M."/>
        </authorList>
    </citation>
    <scope>NUCLEOTIDE SEQUENCE</scope>
    <source>
        <strain evidence="2 4">CCMP2712</strain>
    </source>
</reference>
<proteinExistence type="predicted"/>